<dbReference type="Proteomes" id="UP000824782">
    <property type="component" value="Unassembled WGS sequence"/>
</dbReference>
<reference evidence="2" key="1">
    <citation type="thesis" date="2020" institute="ProQuest LLC" country="789 East Eisenhower Parkway, Ann Arbor, MI, USA">
        <title>Comparative Genomics and Chromosome Evolution.</title>
        <authorList>
            <person name="Mudd A.B."/>
        </authorList>
    </citation>
    <scope>NUCLEOTIDE SEQUENCE</scope>
    <source>
        <strain evidence="2">237g6f4</strain>
        <tissue evidence="2">Blood</tissue>
    </source>
</reference>
<dbReference type="GO" id="GO:0000800">
    <property type="term" value="C:lateral element"/>
    <property type="evidence" value="ECO:0007669"/>
    <property type="project" value="TreeGrafter"/>
</dbReference>
<keyword evidence="3" id="KW-1185">Reference proteome</keyword>
<dbReference type="GO" id="GO:0007143">
    <property type="term" value="P:female meiotic nuclear division"/>
    <property type="evidence" value="ECO:0007669"/>
    <property type="project" value="TreeGrafter"/>
</dbReference>
<feature type="domain" description="Synaptonemal complex protein 2 armadillo-repeat-like" evidence="1">
    <location>
        <begin position="8"/>
        <end position="100"/>
    </location>
</feature>
<accession>A0AAV7B1L9</accession>
<dbReference type="Pfam" id="PF18581">
    <property type="entry name" value="SYCP2_ARLD"/>
    <property type="match status" value="1"/>
</dbReference>
<organism evidence="2 3">
    <name type="scientific">Engystomops pustulosus</name>
    <name type="common">Tungara frog</name>
    <name type="synonym">Physalaemus pustulosus</name>
    <dbReference type="NCBI Taxonomy" id="76066"/>
    <lineage>
        <taxon>Eukaryota</taxon>
        <taxon>Metazoa</taxon>
        <taxon>Chordata</taxon>
        <taxon>Craniata</taxon>
        <taxon>Vertebrata</taxon>
        <taxon>Euteleostomi</taxon>
        <taxon>Amphibia</taxon>
        <taxon>Batrachia</taxon>
        <taxon>Anura</taxon>
        <taxon>Neobatrachia</taxon>
        <taxon>Hyloidea</taxon>
        <taxon>Leptodactylidae</taxon>
        <taxon>Leiuperinae</taxon>
        <taxon>Engystomops</taxon>
    </lineage>
</organism>
<dbReference type="InterPro" id="IPR024835">
    <property type="entry name" value="SYCP2-like"/>
</dbReference>
<gene>
    <name evidence="2" type="ORF">GDO81_013424</name>
</gene>
<protein>
    <recommendedName>
        <fullName evidence="1">Synaptonemal complex protein 2 armadillo-repeat-like domain-containing protein</fullName>
    </recommendedName>
</protein>
<comment type="caution">
    <text evidence="2">The sequence shown here is derived from an EMBL/GenBank/DDBJ whole genome shotgun (WGS) entry which is preliminary data.</text>
</comment>
<proteinExistence type="predicted"/>
<dbReference type="GO" id="GO:0007140">
    <property type="term" value="P:male meiotic nuclear division"/>
    <property type="evidence" value="ECO:0007669"/>
    <property type="project" value="TreeGrafter"/>
</dbReference>
<sequence length="124" mass="14206">MPIKEDQKLEAHVDQALKRWEFQSLEGILQIEPTSQKCSKDLLLKLDQLVSKELDKKDMRNVSLLLSVIYKCSKCMTSGNEEWLTTAINQGLVEKISGFIDYSICCWTLFLATETLVSQNIFLC</sequence>
<dbReference type="GO" id="GO:0000779">
    <property type="term" value="C:condensed chromosome, centromeric region"/>
    <property type="evidence" value="ECO:0007669"/>
    <property type="project" value="TreeGrafter"/>
</dbReference>
<dbReference type="InterPro" id="IPR041322">
    <property type="entry name" value="SYCP2_ARLD"/>
</dbReference>
<evidence type="ECO:0000259" key="1">
    <source>
        <dbReference type="Pfam" id="PF18581"/>
    </source>
</evidence>
<dbReference type="AlphaFoldDB" id="A0AAV7B1L9"/>
<evidence type="ECO:0000313" key="3">
    <source>
        <dbReference type="Proteomes" id="UP000824782"/>
    </source>
</evidence>
<name>A0AAV7B1L9_ENGPU</name>
<dbReference type="PANTHER" id="PTHR15607:SF12">
    <property type="entry name" value="SYNAPTONEMAL COMPLEX PROTEIN 2"/>
    <property type="match status" value="1"/>
</dbReference>
<dbReference type="PANTHER" id="PTHR15607">
    <property type="entry name" value="SYNAPTONEMAL COMPLEX PROTEIN-RELATED"/>
    <property type="match status" value="1"/>
</dbReference>
<evidence type="ECO:0000313" key="2">
    <source>
        <dbReference type="EMBL" id="KAG8566935.1"/>
    </source>
</evidence>
<dbReference type="EMBL" id="WNYA01000006">
    <property type="protein sequence ID" value="KAG8566935.1"/>
    <property type="molecule type" value="Genomic_DNA"/>
</dbReference>